<dbReference type="InterPro" id="IPR019885">
    <property type="entry name" value="Tscrpt_reg_HTH_AsnC-type_CS"/>
</dbReference>
<proteinExistence type="inferred from homology"/>
<dbReference type="SUPFAM" id="SSF46785">
    <property type="entry name" value="Winged helix' DNA-binding domain"/>
    <property type="match status" value="1"/>
</dbReference>
<dbReference type="PROSITE" id="PS00519">
    <property type="entry name" value="HTH_ASNC_1"/>
    <property type="match status" value="1"/>
</dbReference>
<dbReference type="SUPFAM" id="SSF53067">
    <property type="entry name" value="Actin-like ATPase domain"/>
    <property type="match status" value="1"/>
</dbReference>
<dbReference type="InterPro" id="IPR036390">
    <property type="entry name" value="WH_DNA-bd_sf"/>
</dbReference>
<evidence type="ECO:0000256" key="1">
    <source>
        <dbReference type="ARBA" id="ARBA00006479"/>
    </source>
</evidence>
<comment type="similarity">
    <text evidence="1">Belongs to the ROK (NagC/XylR) family.</text>
</comment>
<dbReference type="Gene3D" id="3.30.420.40">
    <property type="match status" value="2"/>
</dbReference>
<dbReference type="EMBL" id="CP043641">
    <property type="protein sequence ID" value="QNE35659.1"/>
    <property type="molecule type" value="Genomic_DNA"/>
</dbReference>
<protein>
    <submittedName>
        <fullName evidence="2">ROK family transcriptional regulator</fullName>
    </submittedName>
</protein>
<dbReference type="Pfam" id="PF13412">
    <property type="entry name" value="HTH_24"/>
    <property type="match status" value="1"/>
</dbReference>
<dbReference type="PANTHER" id="PTHR18964">
    <property type="entry name" value="ROK (REPRESSOR, ORF, KINASE) FAMILY"/>
    <property type="match status" value="1"/>
</dbReference>
<evidence type="ECO:0000313" key="2">
    <source>
        <dbReference type="EMBL" id="QNE35659.1"/>
    </source>
</evidence>
<dbReference type="Pfam" id="PF00480">
    <property type="entry name" value="ROK"/>
    <property type="match status" value="1"/>
</dbReference>
<gene>
    <name evidence="2" type="ORF">F1C12_11335</name>
</gene>
<accession>A0A7G6YAZ4</accession>
<dbReference type="PANTHER" id="PTHR18964:SF173">
    <property type="entry name" value="GLUCOKINASE"/>
    <property type="match status" value="1"/>
</dbReference>
<sequence>MSGTHTAAPGNAPATPGGILHLVRSGRAGSRADIARHTGLSPSTVAQRVDALLSAGFLREAGEGVSHGGRRPRALEVDASSGVVAAADLGSHHATFGLFDLSGRLLASRTAPMEIAAGPDHVLGWIAASAEELRAQHAAPGQELRGIGIGMPGPVDSTTGRMVSPSRMPGWNGLDVAAALASRTGLTVAVDNDANLMALGEFDATAHTPDALAGDGQLVFVKAGSSIGCGIVAFGGVYRGHHGMAGDISHVTVPGAPEVLCSCGRVGCLDAVAGGAAIVQALRRDGVDVADTRDVVALARDAHPLATLMLREAGLRTGGVLATIMNFFNPQRLVLGGILGEAEAFVAGVRSAIYSDCLPMITDQLDIAVSVAKQEAGIRGAGRLVLDALFDPAQVDSAVR</sequence>
<dbReference type="InterPro" id="IPR000600">
    <property type="entry name" value="ROK"/>
</dbReference>
<dbReference type="AlphaFoldDB" id="A0A7G6YAZ4"/>
<name>A0A7G6YAZ4_9MICO</name>
<dbReference type="InterPro" id="IPR011991">
    <property type="entry name" value="ArsR-like_HTH"/>
</dbReference>
<organism evidence="2 3">
    <name type="scientific">Leifsonia shinshuensis</name>
    <dbReference type="NCBI Taxonomy" id="150026"/>
    <lineage>
        <taxon>Bacteria</taxon>
        <taxon>Bacillati</taxon>
        <taxon>Actinomycetota</taxon>
        <taxon>Actinomycetes</taxon>
        <taxon>Micrococcales</taxon>
        <taxon>Microbacteriaceae</taxon>
        <taxon>Leifsonia</taxon>
    </lineage>
</organism>
<dbReference type="Gene3D" id="1.10.10.10">
    <property type="entry name" value="Winged helix-like DNA-binding domain superfamily/Winged helix DNA-binding domain"/>
    <property type="match status" value="1"/>
</dbReference>
<dbReference type="InterPro" id="IPR036388">
    <property type="entry name" value="WH-like_DNA-bd_sf"/>
</dbReference>
<dbReference type="Proteomes" id="UP000515511">
    <property type="component" value="Chromosome"/>
</dbReference>
<dbReference type="CDD" id="cd00090">
    <property type="entry name" value="HTH_ARSR"/>
    <property type="match status" value="1"/>
</dbReference>
<dbReference type="KEGG" id="lse:F1C12_11335"/>
<evidence type="ECO:0000313" key="3">
    <source>
        <dbReference type="Proteomes" id="UP000515511"/>
    </source>
</evidence>
<reference evidence="3" key="1">
    <citation type="submission" date="2019-09" db="EMBL/GenBank/DDBJ databases">
        <title>Antimicrobial potential of Antarctic Bacteria.</title>
        <authorList>
            <person name="Benaud N."/>
            <person name="Edwards R.J."/>
            <person name="Ferrari B.C."/>
        </authorList>
    </citation>
    <scope>NUCLEOTIDE SEQUENCE [LARGE SCALE GENOMIC DNA]</scope>
    <source>
        <strain evidence="3">INR9</strain>
    </source>
</reference>
<dbReference type="InterPro" id="IPR043129">
    <property type="entry name" value="ATPase_NBD"/>
</dbReference>
<dbReference type="RefSeq" id="WP_185275125.1">
    <property type="nucleotide sequence ID" value="NZ_CP043641.1"/>
</dbReference>